<protein>
    <submittedName>
        <fullName evidence="1">DUF3052 domain-containing protein</fullName>
    </submittedName>
</protein>
<accession>A0A7G7CS97</accession>
<dbReference type="Pfam" id="PF11253">
    <property type="entry name" value="DUF3052"/>
    <property type="match status" value="1"/>
</dbReference>
<gene>
    <name evidence="1" type="ORF">H0194_02485</name>
</gene>
<evidence type="ECO:0000313" key="2">
    <source>
        <dbReference type="Proteomes" id="UP000515743"/>
    </source>
</evidence>
<dbReference type="AlphaFoldDB" id="A0A7G7CS97"/>
<reference evidence="1 2" key="1">
    <citation type="submission" date="2020-07" db="EMBL/GenBank/DDBJ databases">
        <title>Complete genome and description of Corynebacterium incognita strain Marseille-Q3630 sp. nov.</title>
        <authorList>
            <person name="Boxberger M."/>
        </authorList>
    </citation>
    <scope>NUCLEOTIDE SEQUENCE [LARGE SCALE GENOMIC DNA]</scope>
    <source>
        <strain evidence="1 2">Marseille-Q3630</strain>
    </source>
</reference>
<keyword evidence="2" id="KW-1185">Reference proteome</keyword>
<dbReference type="InterPro" id="IPR021412">
    <property type="entry name" value="DUF3052"/>
</dbReference>
<evidence type="ECO:0000313" key="1">
    <source>
        <dbReference type="EMBL" id="QNE90463.1"/>
    </source>
</evidence>
<name>A0A7G7CS97_9CORY</name>
<sequence>MHRQKTHYRFRRKHTVVDAAGTKTEPDYAKKLGIDEGMVVLELGWDEDCDEDISVAVENVIGEDFLDEETDELCDAVILWWRDGDGDLVDGLVDAVRPLVDGGRIWLLTPGAGKPGTIEPGEISESAQLAGLVQTTADRLGNWQGSCLVGRGYTKK</sequence>
<proteinExistence type="predicted"/>
<dbReference type="EMBL" id="CP059404">
    <property type="protein sequence ID" value="QNE90463.1"/>
    <property type="molecule type" value="Genomic_DNA"/>
</dbReference>
<organism evidence="1 2">
    <name type="scientific">Corynebacterium incognita</name>
    <dbReference type="NCBI Taxonomy" id="2754725"/>
    <lineage>
        <taxon>Bacteria</taxon>
        <taxon>Bacillati</taxon>
        <taxon>Actinomycetota</taxon>
        <taxon>Actinomycetes</taxon>
        <taxon>Mycobacteriales</taxon>
        <taxon>Corynebacteriaceae</taxon>
        <taxon>Corynebacterium</taxon>
    </lineage>
</organism>
<dbReference type="KEGG" id="cik:H0194_02485"/>
<dbReference type="Proteomes" id="UP000515743">
    <property type="component" value="Chromosome"/>
</dbReference>